<evidence type="ECO:0000256" key="1">
    <source>
        <dbReference type="SAM" id="Phobius"/>
    </source>
</evidence>
<accession>A0A193QGS4</accession>
<reference evidence="2 3" key="1">
    <citation type="submission" date="2015-05" db="EMBL/GenBank/DDBJ databases">
        <authorList>
            <person name="Goodhead I."/>
        </authorList>
    </citation>
    <scope>NUCLEOTIDE SEQUENCE [LARGE SCALE GENOMIC DNA]</scope>
    <source>
        <strain evidence="3">morsitans</strain>
    </source>
</reference>
<organism evidence="2 3">
    <name type="scientific">Sodalis glossinidius (strain morsitans)</name>
    <dbReference type="NCBI Taxonomy" id="343509"/>
    <lineage>
        <taxon>Bacteria</taxon>
        <taxon>Pseudomonadati</taxon>
        <taxon>Pseudomonadota</taxon>
        <taxon>Gammaproteobacteria</taxon>
        <taxon>Enterobacterales</taxon>
        <taxon>Bruguierivoracaceae</taxon>
        <taxon>Sodalis</taxon>
    </lineage>
</organism>
<protein>
    <submittedName>
        <fullName evidence="2">Putative MFS-type transporter YhjX</fullName>
    </submittedName>
</protein>
<proteinExistence type="predicted"/>
<evidence type="ECO:0000313" key="2">
    <source>
        <dbReference type="EMBL" id="CRL44372.1"/>
    </source>
</evidence>
<keyword evidence="1" id="KW-0812">Transmembrane</keyword>
<feature type="transmembrane region" description="Helical" evidence="1">
    <location>
        <begin position="59"/>
        <end position="79"/>
    </location>
</feature>
<name>A0A193QGS4_SODGM</name>
<dbReference type="AlphaFoldDB" id="A0A193QGS4"/>
<feature type="transmembrane region" description="Helical" evidence="1">
    <location>
        <begin position="26"/>
        <end position="47"/>
    </location>
</feature>
<gene>
    <name evidence="2" type="primary">yhjX_2</name>
    <name evidence="2" type="ORF">SGGMMB4_01458</name>
</gene>
<sequence>MFVTACMSGLYVIGVAKDIGESLVHLTTAVAANAVIAIANLSGRLVLGVLSDKLSRIRVVSLAQVIAMAGMVMLLFVHLNGTLFFYLTGLCGFQLRRHYHGIPVAGEQFLRVE</sequence>
<evidence type="ECO:0000313" key="3">
    <source>
        <dbReference type="Proteomes" id="UP000245838"/>
    </source>
</evidence>
<dbReference type="EMBL" id="LN854557">
    <property type="protein sequence ID" value="CRL44372.1"/>
    <property type="molecule type" value="Genomic_DNA"/>
</dbReference>
<keyword evidence="1" id="KW-1133">Transmembrane helix</keyword>
<dbReference type="InterPro" id="IPR036259">
    <property type="entry name" value="MFS_trans_sf"/>
</dbReference>
<keyword evidence="1" id="KW-0472">Membrane</keyword>
<dbReference type="Proteomes" id="UP000245838">
    <property type="component" value="Chromosome sggmmb4_Chromosome"/>
</dbReference>
<dbReference type="SUPFAM" id="SSF103473">
    <property type="entry name" value="MFS general substrate transporter"/>
    <property type="match status" value="1"/>
</dbReference>